<name>A0AAW2ZCS6_9EUKA</name>
<gene>
    <name evidence="9" type="ORF">AKO1_001321</name>
</gene>
<dbReference type="Gene3D" id="3.90.180.10">
    <property type="entry name" value="Medium-chain alcohol dehydrogenases, catalytic domain"/>
    <property type="match status" value="1"/>
</dbReference>
<keyword evidence="6" id="KW-1133">Transmembrane helix</keyword>
<dbReference type="Proteomes" id="UP001431209">
    <property type="component" value="Unassembled WGS sequence"/>
</dbReference>
<dbReference type="Pfam" id="PF08240">
    <property type="entry name" value="ADH_N"/>
    <property type="match status" value="1"/>
</dbReference>
<evidence type="ECO:0000313" key="9">
    <source>
        <dbReference type="EMBL" id="KAL0486991.1"/>
    </source>
</evidence>
<protein>
    <submittedName>
        <fullName evidence="9">Cinnamyl alcohol dehydrogenase</fullName>
    </submittedName>
</protein>
<dbReference type="PROSITE" id="PS00059">
    <property type="entry name" value="ADH_ZINC"/>
    <property type="match status" value="1"/>
</dbReference>
<dbReference type="PANTHER" id="PTHR42683">
    <property type="entry name" value="ALDEHYDE REDUCTASE"/>
    <property type="match status" value="1"/>
</dbReference>
<evidence type="ECO:0000256" key="4">
    <source>
        <dbReference type="ARBA" id="ARBA00023002"/>
    </source>
</evidence>
<evidence type="ECO:0000256" key="6">
    <source>
        <dbReference type="SAM" id="Phobius"/>
    </source>
</evidence>
<dbReference type="InterPro" id="IPR013149">
    <property type="entry name" value="ADH-like_C"/>
</dbReference>
<dbReference type="Pfam" id="PF00107">
    <property type="entry name" value="ADH_zinc_N"/>
    <property type="match status" value="1"/>
</dbReference>
<dbReference type="InterPro" id="IPR013154">
    <property type="entry name" value="ADH-like_N"/>
</dbReference>
<evidence type="ECO:0000256" key="5">
    <source>
        <dbReference type="RuleBase" id="RU361277"/>
    </source>
</evidence>
<dbReference type="SUPFAM" id="SSF50129">
    <property type="entry name" value="GroES-like"/>
    <property type="match status" value="1"/>
</dbReference>
<organism evidence="9 10">
    <name type="scientific">Acrasis kona</name>
    <dbReference type="NCBI Taxonomy" id="1008807"/>
    <lineage>
        <taxon>Eukaryota</taxon>
        <taxon>Discoba</taxon>
        <taxon>Heterolobosea</taxon>
        <taxon>Tetramitia</taxon>
        <taxon>Eutetramitia</taxon>
        <taxon>Acrasidae</taxon>
        <taxon>Acrasis</taxon>
    </lineage>
</organism>
<keyword evidence="6" id="KW-0812">Transmembrane</keyword>
<evidence type="ECO:0000313" key="10">
    <source>
        <dbReference type="Proteomes" id="UP001431209"/>
    </source>
</evidence>
<feature type="domain" description="Alcohol dehydrogenase-like N-terminal" evidence="8">
    <location>
        <begin position="55"/>
        <end position="168"/>
    </location>
</feature>
<comment type="caution">
    <text evidence="9">The sequence shown here is derived from an EMBL/GenBank/DDBJ whole genome shotgun (WGS) entry which is preliminary data.</text>
</comment>
<proteinExistence type="inferred from homology"/>
<dbReference type="InterPro" id="IPR047109">
    <property type="entry name" value="CAD-like"/>
</dbReference>
<dbReference type="InterPro" id="IPR011032">
    <property type="entry name" value="GroES-like_sf"/>
</dbReference>
<feature type="domain" description="Alcohol dehydrogenase-like C-terminal" evidence="7">
    <location>
        <begin position="208"/>
        <end position="334"/>
    </location>
</feature>
<dbReference type="EMBL" id="JAOPGA020001294">
    <property type="protein sequence ID" value="KAL0486991.1"/>
    <property type="molecule type" value="Genomic_DNA"/>
</dbReference>
<evidence type="ECO:0000256" key="1">
    <source>
        <dbReference type="ARBA" id="ARBA00001947"/>
    </source>
</evidence>
<dbReference type="GO" id="GO:0016616">
    <property type="term" value="F:oxidoreductase activity, acting on the CH-OH group of donors, NAD or NADP as acceptor"/>
    <property type="evidence" value="ECO:0007669"/>
    <property type="project" value="InterPro"/>
</dbReference>
<keyword evidence="10" id="KW-1185">Reference proteome</keyword>
<evidence type="ECO:0000259" key="7">
    <source>
        <dbReference type="Pfam" id="PF00107"/>
    </source>
</evidence>
<evidence type="ECO:0000256" key="3">
    <source>
        <dbReference type="ARBA" id="ARBA00022833"/>
    </source>
</evidence>
<dbReference type="InterPro" id="IPR036291">
    <property type="entry name" value="NAD(P)-bd_dom_sf"/>
</dbReference>
<sequence length="375" mass="41474">MASVLHYAEGKVNELVDSVKRHKAGEGERLVTGMAPYGVGQPLKEYSYVSPKLKEDEVEIKVMYCGLCHSDLMMWRNETMNSVYPFIPGHEAIGRITQIGDKVDASKFPTGRTVGVGWMRTACHECGFCTSDMDNVCDKGVGTIENGNNGGFADYIRIDSKWVFPIPEELNPATCGPLLCAGITVFSPLKRFGALRGGKKIGLLGLGGLGHLAVKMAKAMGNYVVVFSHSEDKEEDAKAFGADAYVNYESTASPVGLDDYNQKLDFVLCTQYSQLNWLSFMEVLKPRGTWVLLGVIPSVVVPMPMTSLLLKERTLTSSKVGSSNDHEEMLNFCAQHRIEPDIEHTYKLEELQQAFDDFDKKGFKYRAVISVDPQL</sequence>
<dbReference type="AlphaFoldDB" id="A0AAW2ZCS6"/>
<evidence type="ECO:0000256" key="2">
    <source>
        <dbReference type="ARBA" id="ARBA00022723"/>
    </source>
</evidence>
<feature type="transmembrane region" description="Helical" evidence="6">
    <location>
        <begin position="290"/>
        <end position="310"/>
    </location>
</feature>
<reference evidence="9 10" key="1">
    <citation type="submission" date="2024-03" db="EMBL/GenBank/DDBJ databases">
        <title>The Acrasis kona genome and developmental transcriptomes reveal deep origins of eukaryotic multicellular pathways.</title>
        <authorList>
            <person name="Sheikh S."/>
            <person name="Fu C.-J."/>
            <person name="Brown M.W."/>
            <person name="Baldauf S.L."/>
        </authorList>
    </citation>
    <scope>NUCLEOTIDE SEQUENCE [LARGE SCALE GENOMIC DNA]</scope>
    <source>
        <strain evidence="9 10">ATCC MYA-3509</strain>
    </source>
</reference>
<keyword evidence="4" id="KW-0560">Oxidoreductase</keyword>
<accession>A0AAW2ZCS6</accession>
<dbReference type="FunFam" id="3.40.50.720:FF:000022">
    <property type="entry name" value="Cinnamyl alcohol dehydrogenase"/>
    <property type="match status" value="1"/>
</dbReference>
<keyword evidence="3 5" id="KW-0862">Zinc</keyword>
<dbReference type="GO" id="GO:0008270">
    <property type="term" value="F:zinc ion binding"/>
    <property type="evidence" value="ECO:0007669"/>
    <property type="project" value="InterPro"/>
</dbReference>
<comment type="cofactor">
    <cofactor evidence="1 5">
        <name>Zn(2+)</name>
        <dbReference type="ChEBI" id="CHEBI:29105"/>
    </cofactor>
</comment>
<dbReference type="InterPro" id="IPR002328">
    <property type="entry name" value="ADH_Zn_CS"/>
</dbReference>
<dbReference type="CDD" id="cd05283">
    <property type="entry name" value="CAD1"/>
    <property type="match status" value="1"/>
</dbReference>
<dbReference type="SUPFAM" id="SSF51735">
    <property type="entry name" value="NAD(P)-binding Rossmann-fold domains"/>
    <property type="match status" value="1"/>
</dbReference>
<keyword evidence="2 5" id="KW-0479">Metal-binding</keyword>
<evidence type="ECO:0000259" key="8">
    <source>
        <dbReference type="Pfam" id="PF08240"/>
    </source>
</evidence>
<keyword evidence="6" id="KW-0472">Membrane</keyword>
<comment type="similarity">
    <text evidence="5">Belongs to the zinc-containing alcohol dehydrogenase family.</text>
</comment>
<dbReference type="Gene3D" id="3.40.50.720">
    <property type="entry name" value="NAD(P)-binding Rossmann-like Domain"/>
    <property type="match status" value="1"/>
</dbReference>